<dbReference type="InterPro" id="IPR012318">
    <property type="entry name" value="HTH_CRP"/>
</dbReference>
<dbReference type="InterPro" id="IPR036388">
    <property type="entry name" value="WH-like_DNA-bd_sf"/>
</dbReference>
<accession>A0ABV7CWF3</accession>
<sequence length="237" mass="27255">MHLVNQLTVERNTRIFSEDCKREIEAIMHPETFVKGSSIYWEGDDTGKLFYLREGKVRLTKVSDEGKEIAMYYYFPGDMFGEYLPDQHPLCAFTAEVLEDTTVGVIRRKELEQLMKENGTLALEFTQWLSHTQQYTHMKLRDLLLYGKNGALASMLIRISNTYGQDDGEEITISRKFTNMELAKMVGATRETVNRLLTGFKKDGLIDYEQGKISILNLGGLKEINQCEECPVEICRL</sequence>
<dbReference type="SUPFAM" id="SSF51206">
    <property type="entry name" value="cAMP-binding domain-like"/>
    <property type="match status" value="1"/>
</dbReference>
<dbReference type="Pfam" id="PF13545">
    <property type="entry name" value="HTH_Crp_2"/>
    <property type="match status" value="1"/>
</dbReference>
<reference evidence="8" key="1">
    <citation type="journal article" date="2019" name="Int. J. Syst. Evol. Microbiol.">
        <title>The Global Catalogue of Microorganisms (GCM) 10K type strain sequencing project: providing services to taxonomists for standard genome sequencing and annotation.</title>
        <authorList>
            <consortium name="The Broad Institute Genomics Platform"/>
            <consortium name="The Broad Institute Genome Sequencing Center for Infectious Disease"/>
            <person name="Wu L."/>
            <person name="Ma J."/>
        </authorList>
    </citation>
    <scope>NUCLEOTIDE SEQUENCE [LARGE SCALE GENOMIC DNA]</scope>
    <source>
        <strain evidence="8">KCTC 13128</strain>
    </source>
</reference>
<dbReference type="Proteomes" id="UP001595279">
    <property type="component" value="Unassembled WGS sequence"/>
</dbReference>
<gene>
    <name evidence="7" type="ORF">ACFOGI_10205</name>
</gene>
<dbReference type="Gene3D" id="2.60.120.10">
    <property type="entry name" value="Jelly Rolls"/>
    <property type="match status" value="1"/>
</dbReference>
<dbReference type="PROSITE" id="PS50042">
    <property type="entry name" value="CNMP_BINDING_3"/>
    <property type="match status" value="1"/>
</dbReference>
<proteinExistence type="predicted"/>
<evidence type="ECO:0000256" key="1">
    <source>
        <dbReference type="ARBA" id="ARBA00023015"/>
    </source>
</evidence>
<evidence type="ECO:0000256" key="3">
    <source>
        <dbReference type="ARBA" id="ARBA00023159"/>
    </source>
</evidence>
<keyword evidence="8" id="KW-1185">Reference proteome</keyword>
<comment type="caution">
    <text evidence="7">The sequence shown here is derived from an EMBL/GenBank/DDBJ whole genome shotgun (WGS) entry which is preliminary data.</text>
</comment>
<evidence type="ECO:0000313" key="7">
    <source>
        <dbReference type="EMBL" id="MFC3040618.1"/>
    </source>
</evidence>
<keyword evidence="1" id="KW-0805">Transcription regulation</keyword>
<evidence type="ECO:0000259" key="5">
    <source>
        <dbReference type="PROSITE" id="PS50042"/>
    </source>
</evidence>
<dbReference type="SMART" id="SM00419">
    <property type="entry name" value="HTH_CRP"/>
    <property type="match status" value="1"/>
</dbReference>
<keyword evidence="2" id="KW-0238">DNA-binding</keyword>
<name>A0ABV7CWF3_9BACI</name>
<evidence type="ECO:0000256" key="2">
    <source>
        <dbReference type="ARBA" id="ARBA00023125"/>
    </source>
</evidence>
<dbReference type="SUPFAM" id="SSF46785">
    <property type="entry name" value="Winged helix' DNA-binding domain"/>
    <property type="match status" value="1"/>
</dbReference>
<feature type="domain" description="HTH crp-type" evidence="6">
    <location>
        <begin position="146"/>
        <end position="219"/>
    </location>
</feature>
<dbReference type="InterPro" id="IPR018490">
    <property type="entry name" value="cNMP-bd_dom_sf"/>
</dbReference>
<dbReference type="RefSeq" id="WP_390272018.1">
    <property type="nucleotide sequence ID" value="NZ_JBHRSA010000041.1"/>
</dbReference>
<evidence type="ECO:0000259" key="6">
    <source>
        <dbReference type="PROSITE" id="PS51063"/>
    </source>
</evidence>
<protein>
    <submittedName>
        <fullName evidence="7">Crp/Fnr family transcriptional regulator</fullName>
    </submittedName>
</protein>
<dbReference type="PROSITE" id="PS51063">
    <property type="entry name" value="HTH_CRP_2"/>
    <property type="match status" value="1"/>
</dbReference>
<dbReference type="PANTHER" id="PTHR24567">
    <property type="entry name" value="CRP FAMILY TRANSCRIPTIONAL REGULATORY PROTEIN"/>
    <property type="match status" value="1"/>
</dbReference>
<dbReference type="InterPro" id="IPR036390">
    <property type="entry name" value="WH_DNA-bd_sf"/>
</dbReference>
<dbReference type="SMART" id="SM00100">
    <property type="entry name" value="cNMP"/>
    <property type="match status" value="1"/>
</dbReference>
<evidence type="ECO:0000256" key="4">
    <source>
        <dbReference type="ARBA" id="ARBA00023163"/>
    </source>
</evidence>
<dbReference type="InterPro" id="IPR000595">
    <property type="entry name" value="cNMP-bd_dom"/>
</dbReference>
<dbReference type="Gene3D" id="1.10.10.10">
    <property type="entry name" value="Winged helix-like DNA-binding domain superfamily/Winged helix DNA-binding domain"/>
    <property type="match status" value="1"/>
</dbReference>
<feature type="domain" description="Cyclic nucleotide-binding" evidence="5">
    <location>
        <begin position="12"/>
        <end position="115"/>
    </location>
</feature>
<dbReference type="CDD" id="cd00038">
    <property type="entry name" value="CAP_ED"/>
    <property type="match status" value="1"/>
</dbReference>
<dbReference type="EMBL" id="JBHRSA010000041">
    <property type="protein sequence ID" value="MFC3040618.1"/>
    <property type="molecule type" value="Genomic_DNA"/>
</dbReference>
<evidence type="ECO:0000313" key="8">
    <source>
        <dbReference type="Proteomes" id="UP001595279"/>
    </source>
</evidence>
<organism evidence="7 8">
    <name type="scientific">Virgibacillus xinjiangensis</name>
    <dbReference type="NCBI Taxonomy" id="393090"/>
    <lineage>
        <taxon>Bacteria</taxon>
        <taxon>Bacillati</taxon>
        <taxon>Bacillota</taxon>
        <taxon>Bacilli</taxon>
        <taxon>Bacillales</taxon>
        <taxon>Bacillaceae</taxon>
        <taxon>Virgibacillus</taxon>
    </lineage>
</organism>
<dbReference type="InterPro" id="IPR014710">
    <property type="entry name" value="RmlC-like_jellyroll"/>
</dbReference>
<dbReference type="InterPro" id="IPR050397">
    <property type="entry name" value="Env_Response_Regulators"/>
</dbReference>
<dbReference type="PANTHER" id="PTHR24567:SF74">
    <property type="entry name" value="HTH-TYPE TRANSCRIPTIONAL REGULATOR ARCR"/>
    <property type="match status" value="1"/>
</dbReference>
<dbReference type="PRINTS" id="PR00034">
    <property type="entry name" value="HTHCRP"/>
</dbReference>
<dbReference type="Pfam" id="PF00027">
    <property type="entry name" value="cNMP_binding"/>
    <property type="match status" value="1"/>
</dbReference>
<keyword evidence="3" id="KW-0010">Activator</keyword>
<keyword evidence="4" id="KW-0804">Transcription</keyword>